<evidence type="ECO:0000256" key="1">
    <source>
        <dbReference type="SAM" id="Phobius"/>
    </source>
</evidence>
<feature type="transmembrane region" description="Helical" evidence="1">
    <location>
        <begin position="12"/>
        <end position="39"/>
    </location>
</feature>
<keyword evidence="1" id="KW-0472">Membrane</keyword>
<dbReference type="SUPFAM" id="SSF82866">
    <property type="entry name" value="Multidrug efflux transporter AcrB transmembrane domain"/>
    <property type="match status" value="1"/>
</dbReference>
<reference evidence="2 3" key="1">
    <citation type="journal article" date="2021" name="Elife">
        <title>Chloroplast acquisition without the gene transfer in kleptoplastic sea slugs, Plakobranchus ocellatus.</title>
        <authorList>
            <person name="Maeda T."/>
            <person name="Takahashi S."/>
            <person name="Yoshida T."/>
            <person name="Shimamura S."/>
            <person name="Takaki Y."/>
            <person name="Nagai Y."/>
            <person name="Toyoda A."/>
            <person name="Suzuki Y."/>
            <person name="Arimoto A."/>
            <person name="Ishii H."/>
            <person name="Satoh N."/>
            <person name="Nishiyama T."/>
            <person name="Hasebe M."/>
            <person name="Maruyama T."/>
            <person name="Minagawa J."/>
            <person name="Obokata J."/>
            <person name="Shigenobu S."/>
        </authorList>
    </citation>
    <scope>NUCLEOTIDE SEQUENCE [LARGE SCALE GENOMIC DNA]</scope>
</reference>
<dbReference type="Proteomes" id="UP000762676">
    <property type="component" value="Unassembled WGS sequence"/>
</dbReference>
<feature type="transmembrane region" description="Helical" evidence="1">
    <location>
        <begin position="51"/>
        <end position="74"/>
    </location>
</feature>
<keyword evidence="1" id="KW-1133">Transmembrane helix</keyword>
<keyword evidence="1" id="KW-0812">Transmembrane</keyword>
<dbReference type="InterPro" id="IPR051697">
    <property type="entry name" value="Patched_domain-protein"/>
</dbReference>
<evidence type="ECO:0000313" key="3">
    <source>
        <dbReference type="Proteomes" id="UP000762676"/>
    </source>
</evidence>
<organism evidence="2 3">
    <name type="scientific">Elysia marginata</name>
    <dbReference type="NCBI Taxonomy" id="1093978"/>
    <lineage>
        <taxon>Eukaryota</taxon>
        <taxon>Metazoa</taxon>
        <taxon>Spiralia</taxon>
        <taxon>Lophotrochozoa</taxon>
        <taxon>Mollusca</taxon>
        <taxon>Gastropoda</taxon>
        <taxon>Heterobranchia</taxon>
        <taxon>Euthyneura</taxon>
        <taxon>Panpulmonata</taxon>
        <taxon>Sacoglossa</taxon>
        <taxon>Placobranchoidea</taxon>
        <taxon>Plakobranchidae</taxon>
        <taxon>Elysia</taxon>
    </lineage>
</organism>
<dbReference type="GO" id="GO:0016020">
    <property type="term" value="C:membrane"/>
    <property type="evidence" value="ECO:0007669"/>
    <property type="project" value="TreeGrafter"/>
</dbReference>
<dbReference type="Gene3D" id="1.20.1640.10">
    <property type="entry name" value="Multidrug efflux transporter AcrB transmembrane domain"/>
    <property type="match status" value="1"/>
</dbReference>
<dbReference type="PANTHER" id="PTHR10796:SF92">
    <property type="entry name" value="PATCHED-RELATED, ISOFORM A"/>
    <property type="match status" value="1"/>
</dbReference>
<keyword evidence="3" id="KW-1185">Reference proteome</keyword>
<accession>A0AAV4EQ09</accession>
<name>A0AAV4EQ09_9GAST</name>
<dbReference type="AlphaFoldDB" id="A0AAV4EQ09"/>
<sequence>MVSDETTRHGRALDAIVHASGPILNGGFSSMLGVLVLSVTESYIFKAFFKVMLLVVTFGAAHAILLVPVMLSFIGPASHMRLDKSDDESKRRLLRGNGALSSSGEGSISYGSVSNSITVIPPSPKSNVSRVESQTDNGVYLKNTGDDVDECEHLYENNVYYDAGNPARHYM</sequence>
<dbReference type="EMBL" id="BMAT01000250">
    <property type="protein sequence ID" value="GFR62700.1"/>
    <property type="molecule type" value="Genomic_DNA"/>
</dbReference>
<dbReference type="PANTHER" id="PTHR10796">
    <property type="entry name" value="PATCHED-RELATED"/>
    <property type="match status" value="1"/>
</dbReference>
<proteinExistence type="predicted"/>
<evidence type="ECO:0000313" key="2">
    <source>
        <dbReference type="EMBL" id="GFR62700.1"/>
    </source>
</evidence>
<comment type="caution">
    <text evidence="2">The sequence shown here is derived from an EMBL/GenBank/DDBJ whole genome shotgun (WGS) entry which is preliminary data.</text>
</comment>
<protein>
    <submittedName>
        <fullName evidence="2">Patched family protein</fullName>
    </submittedName>
</protein>
<gene>
    <name evidence="2" type="ORF">ElyMa_000136900</name>
</gene>